<evidence type="ECO:0000313" key="2">
    <source>
        <dbReference type="Proteomes" id="UP000559256"/>
    </source>
</evidence>
<dbReference type="EMBL" id="JAACJM010000201">
    <property type="protein sequence ID" value="KAF5338033.1"/>
    <property type="molecule type" value="Genomic_DNA"/>
</dbReference>
<evidence type="ECO:0000313" key="1">
    <source>
        <dbReference type="EMBL" id="KAF5338033.1"/>
    </source>
</evidence>
<organism evidence="1 2">
    <name type="scientific">Tetrapyrgos nigripes</name>
    <dbReference type="NCBI Taxonomy" id="182062"/>
    <lineage>
        <taxon>Eukaryota</taxon>
        <taxon>Fungi</taxon>
        <taxon>Dikarya</taxon>
        <taxon>Basidiomycota</taxon>
        <taxon>Agaricomycotina</taxon>
        <taxon>Agaricomycetes</taxon>
        <taxon>Agaricomycetidae</taxon>
        <taxon>Agaricales</taxon>
        <taxon>Marasmiineae</taxon>
        <taxon>Marasmiaceae</taxon>
        <taxon>Tetrapyrgos</taxon>
    </lineage>
</organism>
<sequence length="313" mass="36216">MLKTISVSIPRFFTTPRYRNGLDSRVIKREYSLASQEPKEPKKPLFIYTVSTVVPSELTSDDYCKIAERSSISFSPMKKIQFKVYYDFFSGRKFPTGSGGFFYYHTPDNAPLFAGGIRFRVTPSEDPQTFQDGFDLLNVAGLPWEMPNWQLVLDNNLHEWGKKLDKAAVIRPGALQLCKKLLHSKKVVTYPPAQPFIWSFRQPFPMMVGKIPTRIWVVNEEKLSSITLYPEIVSWFGGRKPKHKRYAHVCFDKEGDDLVLKLVTRPQKLADKMTYPEGYTTSGFTYRPRTRMFYAEEALEIIKNFAYRQPQGS</sequence>
<protein>
    <submittedName>
        <fullName evidence="1">Uncharacterized protein</fullName>
    </submittedName>
</protein>
<dbReference type="AlphaFoldDB" id="A0A8H5CC42"/>
<reference evidence="1 2" key="1">
    <citation type="journal article" date="2020" name="ISME J.">
        <title>Uncovering the hidden diversity of litter-decomposition mechanisms in mushroom-forming fungi.</title>
        <authorList>
            <person name="Floudas D."/>
            <person name="Bentzer J."/>
            <person name="Ahren D."/>
            <person name="Johansson T."/>
            <person name="Persson P."/>
            <person name="Tunlid A."/>
        </authorList>
    </citation>
    <scope>NUCLEOTIDE SEQUENCE [LARGE SCALE GENOMIC DNA]</scope>
    <source>
        <strain evidence="1 2">CBS 291.85</strain>
    </source>
</reference>
<keyword evidence="2" id="KW-1185">Reference proteome</keyword>
<dbReference type="OrthoDB" id="3067792at2759"/>
<proteinExistence type="predicted"/>
<gene>
    <name evidence="1" type="ORF">D9758_014262</name>
</gene>
<dbReference type="Proteomes" id="UP000559256">
    <property type="component" value="Unassembled WGS sequence"/>
</dbReference>
<name>A0A8H5CC42_9AGAR</name>
<accession>A0A8H5CC42</accession>
<comment type="caution">
    <text evidence="1">The sequence shown here is derived from an EMBL/GenBank/DDBJ whole genome shotgun (WGS) entry which is preliminary data.</text>
</comment>